<gene>
    <name evidence="3" type="ORF">HDA37_003982</name>
</gene>
<evidence type="ECO:0000313" key="4">
    <source>
        <dbReference type="Proteomes" id="UP000549695"/>
    </source>
</evidence>
<evidence type="ECO:0000259" key="2">
    <source>
        <dbReference type="Pfam" id="PF26136"/>
    </source>
</evidence>
<sequence length="144" mass="15358">MSDGLARRQAALVAALVAGGTDPAGFDAARLAATRAALLRKRAGLVAAAWPLLAADAGADWQARFGARFEGVAPYGPEREGWDLARELAAAGRLGAGARRELAAREAALHYDGRTAPRPRNRLSRWWHRSRRERSGPRPGPSDG</sequence>
<reference evidence="3 4" key="1">
    <citation type="submission" date="2020-07" db="EMBL/GenBank/DDBJ databases">
        <title>Sequencing the genomes of 1000 actinobacteria strains.</title>
        <authorList>
            <person name="Klenk H.-P."/>
        </authorList>
    </citation>
    <scope>NUCLEOTIDE SEQUENCE [LARGE SCALE GENOMIC DNA]</scope>
    <source>
        <strain evidence="3 4">DSM 44749</strain>
    </source>
</reference>
<dbReference type="EMBL" id="JACCCZ010000001">
    <property type="protein sequence ID" value="NYG03697.1"/>
    <property type="molecule type" value="Genomic_DNA"/>
</dbReference>
<protein>
    <recommendedName>
        <fullName evidence="2">SCO6045-like C-terminal domain-containing protein</fullName>
    </recommendedName>
</protein>
<proteinExistence type="predicted"/>
<organism evidence="3 4">
    <name type="scientific">Pseudonocardia alni</name>
    <name type="common">Amycolata alni</name>
    <dbReference type="NCBI Taxonomy" id="33907"/>
    <lineage>
        <taxon>Bacteria</taxon>
        <taxon>Bacillati</taxon>
        <taxon>Actinomycetota</taxon>
        <taxon>Actinomycetes</taxon>
        <taxon>Pseudonocardiales</taxon>
        <taxon>Pseudonocardiaceae</taxon>
        <taxon>Pseudonocardia</taxon>
    </lineage>
</organism>
<dbReference type="Pfam" id="PF26136">
    <property type="entry name" value="SCO6045_C"/>
    <property type="match status" value="1"/>
</dbReference>
<feature type="domain" description="SCO6045-like C-terminal" evidence="2">
    <location>
        <begin position="6"/>
        <end position="89"/>
    </location>
</feature>
<dbReference type="AlphaFoldDB" id="A0A852W3V4"/>
<keyword evidence="4" id="KW-1185">Reference proteome</keyword>
<name>A0A852W3V4_PSEA5</name>
<comment type="caution">
    <text evidence="3">The sequence shown here is derived from an EMBL/GenBank/DDBJ whole genome shotgun (WGS) entry which is preliminary data.</text>
</comment>
<dbReference type="Proteomes" id="UP000549695">
    <property type="component" value="Unassembled WGS sequence"/>
</dbReference>
<dbReference type="RefSeq" id="WP_179759801.1">
    <property type="nucleotide sequence ID" value="NZ_BAAAJZ010000003.1"/>
</dbReference>
<feature type="compositionally biased region" description="Basic residues" evidence="1">
    <location>
        <begin position="117"/>
        <end position="132"/>
    </location>
</feature>
<evidence type="ECO:0000313" key="3">
    <source>
        <dbReference type="EMBL" id="NYG03697.1"/>
    </source>
</evidence>
<dbReference type="GeneID" id="98053682"/>
<feature type="region of interest" description="Disordered" evidence="1">
    <location>
        <begin position="108"/>
        <end position="144"/>
    </location>
</feature>
<accession>A0A852W3V4</accession>
<dbReference type="InterPro" id="IPR058711">
    <property type="entry name" value="SCO6045-like_C"/>
</dbReference>
<evidence type="ECO:0000256" key="1">
    <source>
        <dbReference type="SAM" id="MobiDB-lite"/>
    </source>
</evidence>